<feature type="binding site" evidence="10">
    <location>
        <position position="176"/>
    </location>
    <ligand>
        <name>substrate</name>
    </ligand>
</feature>
<feature type="active site" description="Proton acceptor" evidence="10">
    <location>
        <position position="71"/>
    </location>
</feature>
<proteinExistence type="inferred from homology"/>
<dbReference type="GO" id="GO:0009146">
    <property type="term" value="P:purine nucleoside triphosphate catabolic process"/>
    <property type="evidence" value="ECO:0007669"/>
    <property type="project" value="UniProtKB-UniRule"/>
</dbReference>
<dbReference type="Proteomes" id="UP000230093">
    <property type="component" value="Unassembled WGS sequence"/>
</dbReference>
<name>A0A2H0W8F1_9BACT</name>
<feature type="binding site" evidence="10">
    <location>
        <position position="72"/>
    </location>
    <ligand>
        <name>substrate</name>
    </ligand>
</feature>
<keyword evidence="5 10" id="KW-0378">Hydrolase</keyword>
<dbReference type="GO" id="GO:0036222">
    <property type="term" value="F:XTP diphosphatase activity"/>
    <property type="evidence" value="ECO:0007669"/>
    <property type="project" value="UniProtKB-UniRule"/>
</dbReference>
<dbReference type="GO" id="GO:0005829">
    <property type="term" value="C:cytosol"/>
    <property type="evidence" value="ECO:0007669"/>
    <property type="project" value="TreeGrafter"/>
</dbReference>
<evidence type="ECO:0000256" key="5">
    <source>
        <dbReference type="ARBA" id="ARBA00022801"/>
    </source>
</evidence>
<feature type="binding site" evidence="10">
    <location>
        <begin position="181"/>
        <end position="182"/>
    </location>
    <ligand>
        <name>substrate</name>
    </ligand>
</feature>
<evidence type="ECO:0000256" key="8">
    <source>
        <dbReference type="ARBA" id="ARBA00051875"/>
    </source>
</evidence>
<dbReference type="InterPro" id="IPR002637">
    <property type="entry name" value="RdgB/HAM1"/>
</dbReference>
<accession>A0A2H0W8F1</accession>
<comment type="cofactor">
    <cofactor evidence="10">
        <name>Mg(2+)</name>
        <dbReference type="ChEBI" id="CHEBI:18420"/>
    </cofactor>
    <text evidence="10">Binds 1 Mg(2+) ion per subunit.</text>
</comment>
<feature type="binding site" evidence="10">
    <location>
        <begin position="153"/>
        <end position="156"/>
    </location>
    <ligand>
        <name>substrate</name>
    </ligand>
</feature>
<dbReference type="GO" id="GO:0009117">
    <property type="term" value="P:nucleotide metabolic process"/>
    <property type="evidence" value="ECO:0007669"/>
    <property type="project" value="UniProtKB-KW"/>
</dbReference>
<evidence type="ECO:0000256" key="1">
    <source>
        <dbReference type="ARBA" id="ARBA00008023"/>
    </source>
</evidence>
<comment type="subunit">
    <text evidence="2 10">Homodimer.</text>
</comment>
<evidence type="ECO:0000256" key="10">
    <source>
        <dbReference type="HAMAP-Rule" id="MF_01405"/>
    </source>
</evidence>
<dbReference type="EMBL" id="PEZT01000023">
    <property type="protein sequence ID" value="PIS08941.1"/>
    <property type="molecule type" value="Genomic_DNA"/>
</dbReference>
<organism evidence="12 13">
    <name type="scientific">Candidatus Beckwithbacteria bacterium CG10_big_fil_rev_8_21_14_0_10_34_10</name>
    <dbReference type="NCBI Taxonomy" id="1974495"/>
    <lineage>
        <taxon>Bacteria</taxon>
        <taxon>Candidatus Beckwithiibacteriota</taxon>
    </lineage>
</organism>
<keyword evidence="3 10" id="KW-0479">Metal-binding</keyword>
<dbReference type="GO" id="GO:0036220">
    <property type="term" value="F:ITP diphosphatase activity"/>
    <property type="evidence" value="ECO:0007669"/>
    <property type="project" value="UniProtKB-UniRule"/>
</dbReference>
<evidence type="ECO:0000256" key="4">
    <source>
        <dbReference type="ARBA" id="ARBA00022741"/>
    </source>
</evidence>
<evidence type="ECO:0000313" key="13">
    <source>
        <dbReference type="Proteomes" id="UP000230093"/>
    </source>
</evidence>
<dbReference type="GO" id="GO:0046872">
    <property type="term" value="F:metal ion binding"/>
    <property type="evidence" value="ECO:0007669"/>
    <property type="project" value="UniProtKB-KW"/>
</dbReference>
<dbReference type="CDD" id="cd00515">
    <property type="entry name" value="HAM1"/>
    <property type="match status" value="1"/>
</dbReference>
<dbReference type="InterPro" id="IPR029001">
    <property type="entry name" value="ITPase-like_fam"/>
</dbReference>
<comment type="catalytic activity">
    <reaction evidence="8 10">
        <text>dITP + H2O = dIMP + diphosphate + H(+)</text>
        <dbReference type="Rhea" id="RHEA:28342"/>
        <dbReference type="ChEBI" id="CHEBI:15377"/>
        <dbReference type="ChEBI" id="CHEBI:15378"/>
        <dbReference type="ChEBI" id="CHEBI:33019"/>
        <dbReference type="ChEBI" id="CHEBI:61194"/>
        <dbReference type="ChEBI" id="CHEBI:61382"/>
        <dbReference type="EC" id="3.6.1.66"/>
    </reaction>
</comment>
<dbReference type="EC" id="3.6.1.66" evidence="10"/>
<evidence type="ECO:0000256" key="7">
    <source>
        <dbReference type="ARBA" id="ARBA00023080"/>
    </source>
</evidence>
<sequence length="199" mass="22821">MLTLLLATNQPGKLKEFKDILKTFKLKMVFLNNLNKKFKEPQENGKTLSKNAFIKAQYYGEKTKLLTLADDTGLFVKTLPNKLGIKTKRYHSGSDKDRRQKLLKELKNIPFPKRQAVFKTAVCLYNPKTKKSITRIGTCPGKISLKEIGGQGFGYDSIFIVKEKNKTFSELSLKEKNKLSHRAKALKKLKPHLKKYEKS</sequence>
<evidence type="ECO:0000256" key="3">
    <source>
        <dbReference type="ARBA" id="ARBA00022723"/>
    </source>
</evidence>
<feature type="binding site" evidence="10">
    <location>
        <position position="71"/>
    </location>
    <ligand>
        <name>Mg(2+)</name>
        <dbReference type="ChEBI" id="CHEBI:18420"/>
    </ligand>
</feature>
<dbReference type="Pfam" id="PF01725">
    <property type="entry name" value="Ham1p_like"/>
    <property type="match status" value="1"/>
</dbReference>
<dbReference type="PANTHER" id="PTHR11067">
    <property type="entry name" value="INOSINE TRIPHOSPHATE PYROPHOSPHATASE/HAM1 PROTEIN"/>
    <property type="match status" value="1"/>
</dbReference>
<dbReference type="GO" id="GO:0000166">
    <property type="term" value="F:nucleotide binding"/>
    <property type="evidence" value="ECO:0007669"/>
    <property type="project" value="UniProtKB-KW"/>
</dbReference>
<dbReference type="NCBIfam" id="TIGR00042">
    <property type="entry name" value="RdgB/HAM1 family non-canonical purine NTP pyrophosphatase"/>
    <property type="match status" value="1"/>
</dbReference>
<dbReference type="InterPro" id="IPR020922">
    <property type="entry name" value="dITP/XTP_pyrophosphatase"/>
</dbReference>
<dbReference type="SUPFAM" id="SSF52972">
    <property type="entry name" value="ITPase-like"/>
    <property type="match status" value="1"/>
</dbReference>
<gene>
    <name evidence="12" type="primary">rdgB</name>
    <name evidence="12" type="ORF">COT75_03700</name>
</gene>
<protein>
    <recommendedName>
        <fullName evidence="10">dITP/XTP pyrophosphatase</fullName>
        <ecNumber evidence="10">3.6.1.66</ecNumber>
    </recommendedName>
    <alternativeName>
        <fullName evidence="10">Non-canonical purine NTP pyrophosphatase</fullName>
    </alternativeName>
    <alternativeName>
        <fullName evidence="10">Non-standard purine NTP pyrophosphatase</fullName>
    </alternativeName>
    <alternativeName>
        <fullName evidence="10">Nucleoside-triphosphate diphosphatase</fullName>
    </alternativeName>
    <alternativeName>
        <fullName evidence="10">Nucleoside-triphosphate pyrophosphatase</fullName>
        <shortName evidence="10">NTPase</shortName>
    </alternativeName>
</protein>
<keyword evidence="7 10" id="KW-0546">Nucleotide metabolism</keyword>
<reference evidence="13" key="1">
    <citation type="submission" date="2017-09" db="EMBL/GenBank/DDBJ databases">
        <title>Depth-based differentiation of microbial function through sediment-hosted aquifers and enrichment of novel symbionts in the deep terrestrial subsurface.</title>
        <authorList>
            <person name="Probst A.J."/>
            <person name="Ladd B."/>
            <person name="Jarett J.K."/>
            <person name="Geller-Mcgrath D.E."/>
            <person name="Sieber C.M.K."/>
            <person name="Emerson J.B."/>
            <person name="Anantharaman K."/>
            <person name="Thomas B.C."/>
            <person name="Malmstrom R."/>
            <person name="Stieglmeier M."/>
            <person name="Klingl A."/>
            <person name="Woyke T."/>
            <person name="Ryan C.M."/>
            <person name="Banfield J.F."/>
        </authorList>
    </citation>
    <scope>NUCLEOTIDE SEQUENCE [LARGE SCALE GENOMIC DNA]</scope>
</reference>
<evidence type="ECO:0000313" key="12">
    <source>
        <dbReference type="EMBL" id="PIS08941.1"/>
    </source>
</evidence>
<comment type="caution">
    <text evidence="12">The sequence shown here is derived from an EMBL/GenBank/DDBJ whole genome shotgun (WGS) entry which is preliminary data.</text>
</comment>
<comment type="function">
    <text evidence="10">Pyrophosphatase that catalyzes the hydrolysis of nucleoside triphosphates to their monophosphate derivatives, with a high preference for the non-canonical purine nucleotides XTP (xanthosine triphosphate), dITP (deoxyinosine triphosphate) and ITP. Seems to function as a house-cleaning enzyme that removes non-canonical purine nucleotides from the nucleotide pool, thus preventing their incorporation into DNA/RNA and avoiding chromosomal lesions.</text>
</comment>
<comment type="caution">
    <text evidence="10">Lacks conserved residue(s) required for the propagation of feature annotation.</text>
</comment>
<dbReference type="PANTHER" id="PTHR11067:SF9">
    <property type="entry name" value="INOSINE TRIPHOSPHATE PYROPHOSPHATASE"/>
    <property type="match status" value="1"/>
</dbReference>
<comment type="similarity">
    <text evidence="1 10 11">Belongs to the HAM1 NTPase family.</text>
</comment>
<dbReference type="AlphaFoldDB" id="A0A2H0W8F1"/>
<dbReference type="GO" id="GO:0035870">
    <property type="term" value="F:dITP diphosphatase activity"/>
    <property type="evidence" value="ECO:0007669"/>
    <property type="project" value="UniProtKB-UniRule"/>
</dbReference>
<dbReference type="FunFam" id="3.90.950.10:FF:000001">
    <property type="entry name" value="dITP/XTP pyrophosphatase"/>
    <property type="match status" value="1"/>
</dbReference>
<evidence type="ECO:0000256" key="11">
    <source>
        <dbReference type="RuleBase" id="RU003781"/>
    </source>
</evidence>
<evidence type="ECO:0000256" key="2">
    <source>
        <dbReference type="ARBA" id="ARBA00011738"/>
    </source>
</evidence>
<comment type="catalytic activity">
    <reaction evidence="10">
        <text>ITP + H2O = IMP + diphosphate + H(+)</text>
        <dbReference type="Rhea" id="RHEA:29399"/>
        <dbReference type="ChEBI" id="CHEBI:15377"/>
        <dbReference type="ChEBI" id="CHEBI:15378"/>
        <dbReference type="ChEBI" id="CHEBI:33019"/>
        <dbReference type="ChEBI" id="CHEBI:58053"/>
        <dbReference type="ChEBI" id="CHEBI:61402"/>
        <dbReference type="EC" id="3.6.1.66"/>
    </reaction>
</comment>
<dbReference type="GO" id="GO:0017111">
    <property type="term" value="F:ribonucleoside triphosphate phosphatase activity"/>
    <property type="evidence" value="ECO:0007669"/>
    <property type="project" value="InterPro"/>
</dbReference>
<dbReference type="Gene3D" id="3.90.950.10">
    <property type="match status" value="1"/>
</dbReference>
<comment type="catalytic activity">
    <reaction evidence="9 10">
        <text>XTP + H2O = XMP + diphosphate + H(+)</text>
        <dbReference type="Rhea" id="RHEA:28610"/>
        <dbReference type="ChEBI" id="CHEBI:15377"/>
        <dbReference type="ChEBI" id="CHEBI:15378"/>
        <dbReference type="ChEBI" id="CHEBI:33019"/>
        <dbReference type="ChEBI" id="CHEBI:57464"/>
        <dbReference type="ChEBI" id="CHEBI:61314"/>
        <dbReference type="EC" id="3.6.1.66"/>
    </reaction>
</comment>
<dbReference type="HAMAP" id="MF_01405">
    <property type="entry name" value="Non_canon_purine_NTPase"/>
    <property type="match status" value="1"/>
</dbReference>
<keyword evidence="4 10" id="KW-0547">Nucleotide-binding</keyword>
<keyword evidence="6 10" id="KW-0460">Magnesium</keyword>
<evidence type="ECO:0000256" key="6">
    <source>
        <dbReference type="ARBA" id="ARBA00022842"/>
    </source>
</evidence>
<evidence type="ECO:0000256" key="9">
    <source>
        <dbReference type="ARBA" id="ARBA00052017"/>
    </source>
</evidence>